<evidence type="ECO:0000313" key="3">
    <source>
        <dbReference type="Proteomes" id="UP001597195"/>
    </source>
</evidence>
<accession>A0ABW4H3E7</accession>
<feature type="transmembrane region" description="Helical" evidence="1">
    <location>
        <begin position="21"/>
        <end position="40"/>
    </location>
</feature>
<dbReference type="GeneID" id="97413838"/>
<protein>
    <submittedName>
        <fullName evidence="2">Uncharacterized protein</fullName>
    </submittedName>
</protein>
<name>A0ABW4H3E7_9LACO</name>
<dbReference type="Proteomes" id="UP001597195">
    <property type="component" value="Unassembled WGS sequence"/>
</dbReference>
<reference evidence="3" key="1">
    <citation type="journal article" date="2019" name="Int. J. Syst. Evol. Microbiol.">
        <title>The Global Catalogue of Microorganisms (GCM) 10K type strain sequencing project: providing services to taxonomists for standard genome sequencing and annotation.</title>
        <authorList>
            <consortium name="The Broad Institute Genomics Platform"/>
            <consortium name="The Broad Institute Genome Sequencing Center for Infectious Disease"/>
            <person name="Wu L."/>
            <person name="Ma J."/>
        </authorList>
    </citation>
    <scope>NUCLEOTIDE SEQUENCE [LARGE SCALE GENOMIC DNA]</scope>
    <source>
        <strain evidence="3">CCM 8906</strain>
    </source>
</reference>
<proteinExistence type="predicted"/>
<dbReference type="EMBL" id="JBHTOM010000005">
    <property type="protein sequence ID" value="MFD1549052.1"/>
    <property type="molecule type" value="Genomic_DNA"/>
</dbReference>
<evidence type="ECO:0000256" key="1">
    <source>
        <dbReference type="SAM" id="Phobius"/>
    </source>
</evidence>
<dbReference type="RefSeq" id="WP_020088502.1">
    <property type="nucleotide sequence ID" value="NZ_JBHTOM010000005.1"/>
</dbReference>
<evidence type="ECO:0000313" key="2">
    <source>
        <dbReference type="EMBL" id="MFD1549052.1"/>
    </source>
</evidence>
<comment type="caution">
    <text evidence="2">The sequence shown here is derived from an EMBL/GenBank/DDBJ whole genome shotgun (WGS) entry which is preliminary data.</text>
</comment>
<organism evidence="2 3">
    <name type="scientific">Levilactobacillus fuyuanensis</name>
    <dbReference type="NCBI Taxonomy" id="2486022"/>
    <lineage>
        <taxon>Bacteria</taxon>
        <taxon>Bacillati</taxon>
        <taxon>Bacillota</taxon>
        <taxon>Bacilli</taxon>
        <taxon>Lactobacillales</taxon>
        <taxon>Lactobacillaceae</taxon>
        <taxon>Levilactobacillus</taxon>
    </lineage>
</organism>
<keyword evidence="3" id="KW-1185">Reference proteome</keyword>
<sequence>MKLVDGPHLTLRLERTPRRGKYEAGIGLAVLLMIGVIFALL</sequence>
<keyword evidence="1" id="KW-1133">Transmembrane helix</keyword>
<keyword evidence="1" id="KW-0472">Membrane</keyword>
<gene>
    <name evidence="2" type="ORF">ACFQ5T_05045</name>
</gene>
<keyword evidence="1" id="KW-0812">Transmembrane</keyword>